<evidence type="ECO:0000313" key="5">
    <source>
        <dbReference type="Proteomes" id="UP000735302"/>
    </source>
</evidence>
<dbReference type="InterPro" id="IPR051625">
    <property type="entry name" value="Signaling_Regulatory_Domain"/>
</dbReference>
<feature type="repeat" description="RCC1" evidence="2">
    <location>
        <begin position="17"/>
        <end position="70"/>
    </location>
</feature>
<feature type="compositionally biased region" description="Low complexity" evidence="3">
    <location>
        <begin position="473"/>
        <end position="489"/>
    </location>
</feature>
<sequence>MKSSYPISTGWAQSNDGSIFSWGFGSDGQLGLGERKLTSCVPKRIRHESLRQNVSFIGCGEMYSAAVTGDGRLYMWGKNSHVISVNDAPSKPFFYPVPVDQDERLGTVHSIHCGSWHALVMTGQPDRQPTKSDNLSDSDSESDRELTSGSSLPMSTPRNEDAFKEDENTDQGPFTEDHNAIEKSIPPVGHQNPYSPSPTRSTSGNHGHADANAKQCPPGMTGRGQTRLTIGEFYAMTDSSPSQNGSRSSVSQEDDKDRKVDEEVEDAGGEASVAVAEGETSTEKTPGNQEVAIKISAIDQESNGSSPGLKSPKHRSAPASAKSSSSSSVVSESSLKKRMAENLSANTAFRSREWGPNHQPRQRPLLNKTPARSPNRSAAQASPSPLGLSPRSPHLVPRARSTEQPSTLDRSHTMFISRTPAEQFLLPRREPTFMACQSLALVDLNDLRAGSVFENEDNSLGGGHGQGHAHNPGQVQGQGSRSGSSVASRLDMAPSPTDCDTELSQVFRQRTPLSGSHMATFPQYLSASETPSGMCVTHQRAHDLLGATSILGQNETHPMFTSPSPNLGRQVSNPLLRRSRTMYGQSNIRGTAKYYRKPGLPGAGYKPGTGPGSVRPLLRQTTSLEAISKSHILNSGADRSDLAILTAKQHDTKPLVEPKSGVTGPEDKMSRRPMFSSATSWRTRNHTILGTPKDSTIPSNNKTVHFHLNGVAAKNNDQSDSSKLFSQTSDRGEIRTKTSAVLLGKPGLKNNSIKVASFTDIQRDVIHNKKGQGVEIRAKSVKKYR</sequence>
<protein>
    <submittedName>
        <fullName evidence="4">X-linked retinitis pigmentosa GTPase regulator</fullName>
    </submittedName>
</protein>
<feature type="region of interest" description="Disordered" evidence="3">
    <location>
        <begin position="654"/>
        <end position="678"/>
    </location>
</feature>
<proteinExistence type="predicted"/>
<organism evidence="4 5">
    <name type="scientific">Plakobranchus ocellatus</name>
    <dbReference type="NCBI Taxonomy" id="259542"/>
    <lineage>
        <taxon>Eukaryota</taxon>
        <taxon>Metazoa</taxon>
        <taxon>Spiralia</taxon>
        <taxon>Lophotrochozoa</taxon>
        <taxon>Mollusca</taxon>
        <taxon>Gastropoda</taxon>
        <taxon>Heterobranchia</taxon>
        <taxon>Euthyneura</taxon>
        <taxon>Panpulmonata</taxon>
        <taxon>Sacoglossa</taxon>
        <taxon>Placobranchoidea</taxon>
        <taxon>Plakobranchidae</taxon>
        <taxon>Plakobranchus</taxon>
    </lineage>
</organism>
<feature type="compositionally biased region" description="Polar residues" evidence="3">
    <location>
        <begin position="192"/>
        <end position="205"/>
    </location>
</feature>
<dbReference type="Proteomes" id="UP000735302">
    <property type="component" value="Unassembled WGS sequence"/>
</dbReference>
<evidence type="ECO:0000313" key="4">
    <source>
        <dbReference type="EMBL" id="GFO04197.1"/>
    </source>
</evidence>
<feature type="region of interest" description="Disordered" evidence="3">
    <location>
        <begin position="122"/>
        <end position="415"/>
    </location>
</feature>
<dbReference type="Gene3D" id="2.130.10.30">
    <property type="entry name" value="Regulator of chromosome condensation 1/beta-lactamase-inhibitor protein II"/>
    <property type="match status" value="1"/>
</dbReference>
<feature type="repeat" description="RCC1" evidence="2">
    <location>
        <begin position="71"/>
        <end position="124"/>
    </location>
</feature>
<gene>
    <name evidence="4" type="ORF">PoB_003070200</name>
</gene>
<feature type="compositionally biased region" description="Polar residues" evidence="3">
    <location>
        <begin position="299"/>
        <end position="308"/>
    </location>
</feature>
<feature type="compositionally biased region" description="Polar residues" evidence="3">
    <location>
        <begin position="147"/>
        <end position="157"/>
    </location>
</feature>
<accession>A0AAV4ABE0</accession>
<dbReference type="Pfam" id="PF00415">
    <property type="entry name" value="RCC1"/>
    <property type="match status" value="1"/>
</dbReference>
<comment type="caution">
    <text evidence="4">The sequence shown here is derived from an EMBL/GenBank/DDBJ whole genome shotgun (WGS) entry which is preliminary data.</text>
</comment>
<dbReference type="InterPro" id="IPR000408">
    <property type="entry name" value="Reg_chr_condens"/>
</dbReference>
<feature type="compositionally biased region" description="Low complexity" evidence="3">
    <location>
        <begin position="269"/>
        <end position="279"/>
    </location>
</feature>
<keyword evidence="1" id="KW-0677">Repeat</keyword>
<dbReference type="AlphaFoldDB" id="A0AAV4ABE0"/>
<evidence type="ECO:0000256" key="2">
    <source>
        <dbReference type="PROSITE-ProRule" id="PRU00235"/>
    </source>
</evidence>
<feature type="region of interest" description="Disordered" evidence="3">
    <location>
        <begin position="455"/>
        <end position="501"/>
    </location>
</feature>
<name>A0AAV4ABE0_9GAST</name>
<evidence type="ECO:0000256" key="1">
    <source>
        <dbReference type="ARBA" id="ARBA00022737"/>
    </source>
</evidence>
<dbReference type="PANTHER" id="PTHR22872">
    <property type="entry name" value="BTK-BINDING PROTEIN-RELATED"/>
    <property type="match status" value="1"/>
</dbReference>
<feature type="compositionally biased region" description="Low complexity" evidence="3">
    <location>
        <begin position="382"/>
        <end position="395"/>
    </location>
</feature>
<feature type="compositionally biased region" description="Low complexity" evidence="3">
    <location>
        <begin position="317"/>
        <end position="333"/>
    </location>
</feature>
<dbReference type="InterPro" id="IPR009091">
    <property type="entry name" value="RCC1/BLIP-II"/>
</dbReference>
<dbReference type="SUPFAM" id="SSF50985">
    <property type="entry name" value="RCC1/BLIP-II"/>
    <property type="match status" value="1"/>
</dbReference>
<reference evidence="4 5" key="1">
    <citation type="journal article" date="2021" name="Elife">
        <title>Chloroplast acquisition without the gene transfer in kleptoplastic sea slugs, Plakobranchus ocellatus.</title>
        <authorList>
            <person name="Maeda T."/>
            <person name="Takahashi S."/>
            <person name="Yoshida T."/>
            <person name="Shimamura S."/>
            <person name="Takaki Y."/>
            <person name="Nagai Y."/>
            <person name="Toyoda A."/>
            <person name="Suzuki Y."/>
            <person name="Arimoto A."/>
            <person name="Ishii H."/>
            <person name="Satoh N."/>
            <person name="Nishiyama T."/>
            <person name="Hasebe M."/>
            <person name="Maruyama T."/>
            <person name="Minagawa J."/>
            <person name="Obokata J."/>
            <person name="Shigenobu S."/>
        </authorList>
    </citation>
    <scope>NUCLEOTIDE SEQUENCE [LARGE SCALE GENOMIC DNA]</scope>
</reference>
<dbReference type="PROSITE" id="PS50012">
    <property type="entry name" value="RCC1_3"/>
    <property type="match status" value="2"/>
</dbReference>
<feature type="compositionally biased region" description="Polar residues" evidence="3">
    <location>
        <begin position="370"/>
        <end position="381"/>
    </location>
</feature>
<feature type="compositionally biased region" description="Polar residues" evidence="3">
    <location>
        <begin position="237"/>
        <end position="251"/>
    </location>
</feature>
<evidence type="ECO:0000256" key="3">
    <source>
        <dbReference type="SAM" id="MobiDB-lite"/>
    </source>
</evidence>
<keyword evidence="5" id="KW-1185">Reference proteome</keyword>
<dbReference type="EMBL" id="BLXT01003737">
    <property type="protein sequence ID" value="GFO04197.1"/>
    <property type="molecule type" value="Genomic_DNA"/>
</dbReference>